<sequence>MPFINSTTSKTFGTFILCLLSVTQLAQCDVLDQLTKRGQALLVDARMEGIEIRQCTCPEQTECIDEMQMQAIDCVKSCWTTFSAITDQPQKLRTCFVRADVLIDEFVKCFENTVESCLQQREEKMINKVNITEMFRLGIERIEKTKAQLLKSLADGPIKKIMDTTSKFGVCVKDCFLAKNPNQYCFDEKDCQPLLVGAKATKSLRKCTKRIDWKKESGELCECSVKAGIADMEQYCPMLKLMGGRPEEKRRNGARGRPTGQQQKQ</sequence>
<feature type="chain" id="PRO_5037033813" evidence="2">
    <location>
        <begin position="29"/>
        <end position="265"/>
    </location>
</feature>
<accession>A0A914GW49</accession>
<evidence type="ECO:0000256" key="2">
    <source>
        <dbReference type="SAM" id="SignalP"/>
    </source>
</evidence>
<dbReference type="AlphaFoldDB" id="A0A914GW49"/>
<keyword evidence="3" id="KW-1185">Reference proteome</keyword>
<proteinExistence type="predicted"/>
<protein>
    <submittedName>
        <fullName evidence="4">Uncharacterized protein</fullName>
    </submittedName>
</protein>
<dbReference type="PANTHER" id="PTHR34401:SF6">
    <property type="entry name" value="DUF19 DOMAIN-CONTAINING PROTEIN"/>
    <property type="match status" value="1"/>
</dbReference>
<evidence type="ECO:0000256" key="1">
    <source>
        <dbReference type="SAM" id="MobiDB-lite"/>
    </source>
</evidence>
<dbReference type="Proteomes" id="UP000887572">
    <property type="component" value="Unplaced"/>
</dbReference>
<reference evidence="4" key="1">
    <citation type="submission" date="2022-11" db="UniProtKB">
        <authorList>
            <consortium name="WormBaseParasite"/>
        </authorList>
    </citation>
    <scope>IDENTIFICATION</scope>
</reference>
<dbReference type="WBParaSite" id="Gr19_v10_g1174.t1">
    <property type="protein sequence ID" value="Gr19_v10_g1174.t1"/>
    <property type="gene ID" value="Gr19_v10_g1174"/>
</dbReference>
<evidence type="ECO:0000313" key="4">
    <source>
        <dbReference type="WBParaSite" id="Gr19_v10_g1174.t1"/>
    </source>
</evidence>
<keyword evidence="2" id="KW-0732">Signal</keyword>
<dbReference type="PANTHER" id="PTHR34401">
    <property type="entry name" value="PROTEIN CBG12388-RELATED"/>
    <property type="match status" value="1"/>
</dbReference>
<evidence type="ECO:0000313" key="3">
    <source>
        <dbReference type="Proteomes" id="UP000887572"/>
    </source>
</evidence>
<organism evidence="3 4">
    <name type="scientific">Globodera rostochiensis</name>
    <name type="common">Golden nematode worm</name>
    <name type="synonym">Heterodera rostochiensis</name>
    <dbReference type="NCBI Taxonomy" id="31243"/>
    <lineage>
        <taxon>Eukaryota</taxon>
        <taxon>Metazoa</taxon>
        <taxon>Ecdysozoa</taxon>
        <taxon>Nematoda</taxon>
        <taxon>Chromadorea</taxon>
        <taxon>Rhabditida</taxon>
        <taxon>Tylenchina</taxon>
        <taxon>Tylenchomorpha</taxon>
        <taxon>Tylenchoidea</taxon>
        <taxon>Heteroderidae</taxon>
        <taxon>Heteroderinae</taxon>
        <taxon>Globodera</taxon>
    </lineage>
</organism>
<feature type="signal peptide" evidence="2">
    <location>
        <begin position="1"/>
        <end position="28"/>
    </location>
</feature>
<name>A0A914GW49_GLORO</name>
<feature type="region of interest" description="Disordered" evidence="1">
    <location>
        <begin position="245"/>
        <end position="265"/>
    </location>
</feature>